<gene>
    <name evidence="2" type="ORF">A2932_00780</name>
</gene>
<feature type="region of interest" description="Disordered" evidence="1">
    <location>
        <begin position="61"/>
        <end position="81"/>
    </location>
</feature>
<reference evidence="2 3" key="1">
    <citation type="journal article" date="2016" name="Nat. Commun.">
        <title>Thousands of microbial genomes shed light on interconnected biogeochemical processes in an aquifer system.</title>
        <authorList>
            <person name="Anantharaman K."/>
            <person name="Brown C.T."/>
            <person name="Hug L.A."/>
            <person name="Sharon I."/>
            <person name="Castelle C.J."/>
            <person name="Probst A.J."/>
            <person name="Thomas B.C."/>
            <person name="Singh A."/>
            <person name="Wilkins M.J."/>
            <person name="Karaoz U."/>
            <person name="Brodie E.L."/>
            <person name="Williams K.H."/>
            <person name="Hubbard S.S."/>
            <person name="Banfield J.F."/>
        </authorList>
    </citation>
    <scope>NUCLEOTIDE SEQUENCE [LARGE SCALE GENOMIC DNA]</scope>
</reference>
<protein>
    <submittedName>
        <fullName evidence="2">Uncharacterized protein</fullName>
    </submittedName>
</protein>
<dbReference type="AlphaFoldDB" id="A0A1G2HHR2"/>
<evidence type="ECO:0000313" key="3">
    <source>
        <dbReference type="Proteomes" id="UP000179153"/>
    </source>
</evidence>
<proteinExistence type="predicted"/>
<dbReference type="EMBL" id="MHOI01000003">
    <property type="protein sequence ID" value="OGZ62034.1"/>
    <property type="molecule type" value="Genomic_DNA"/>
</dbReference>
<accession>A0A1G2HHR2</accession>
<organism evidence="2 3">
    <name type="scientific">Candidatus Spechtbacteria bacterium RIFCSPLOWO2_01_FULL_46_10</name>
    <dbReference type="NCBI Taxonomy" id="1802163"/>
    <lineage>
        <taxon>Bacteria</taxon>
        <taxon>Candidatus Spechtiibacteriota</taxon>
    </lineage>
</organism>
<evidence type="ECO:0000256" key="1">
    <source>
        <dbReference type="SAM" id="MobiDB-lite"/>
    </source>
</evidence>
<evidence type="ECO:0000313" key="2">
    <source>
        <dbReference type="EMBL" id="OGZ62034.1"/>
    </source>
</evidence>
<sequence length="81" mass="9528">MGKFKQTSKILWGRMRGKSMEEIAQEMMKDPDVQKMMQRVQIGLKTGRITQQDLTNIQQKAMANPKEAQREMDELMKKLEK</sequence>
<comment type="caution">
    <text evidence="2">The sequence shown here is derived from an EMBL/GenBank/DDBJ whole genome shotgun (WGS) entry which is preliminary data.</text>
</comment>
<name>A0A1G2HHR2_9BACT</name>
<feature type="compositionally biased region" description="Basic and acidic residues" evidence="1">
    <location>
        <begin position="67"/>
        <end position="81"/>
    </location>
</feature>
<dbReference type="Proteomes" id="UP000179153">
    <property type="component" value="Unassembled WGS sequence"/>
</dbReference>